<dbReference type="InterPro" id="IPR027417">
    <property type="entry name" value="P-loop_NTPase"/>
</dbReference>
<keyword evidence="8" id="KW-1185">Reference proteome</keyword>
<dbReference type="PANTHER" id="PTHR32071">
    <property type="entry name" value="TRANSCRIPTIONAL REGULATORY PROTEIN"/>
    <property type="match status" value="1"/>
</dbReference>
<dbReference type="PROSITE" id="PS50045">
    <property type="entry name" value="SIGMA54_INTERACT_4"/>
    <property type="match status" value="1"/>
</dbReference>
<dbReference type="HOGENOM" id="CLU_000445_0_7_6"/>
<keyword evidence="5" id="KW-0804">Transcription</keyword>
<keyword evidence="3" id="KW-0805">Transcription regulation</keyword>
<dbReference type="InterPro" id="IPR002078">
    <property type="entry name" value="Sigma_54_int"/>
</dbReference>
<dbReference type="InterPro" id="IPR002197">
    <property type="entry name" value="HTH_Fis"/>
</dbReference>
<keyword evidence="2" id="KW-0067">ATP-binding</keyword>
<dbReference type="Pfam" id="PF25601">
    <property type="entry name" value="AAA_lid_14"/>
    <property type="match status" value="1"/>
</dbReference>
<dbReference type="CDD" id="cd00009">
    <property type="entry name" value="AAA"/>
    <property type="match status" value="1"/>
</dbReference>
<dbReference type="KEGG" id="tau:Tola_0088"/>
<dbReference type="InterPro" id="IPR058031">
    <property type="entry name" value="AAA_lid_NorR"/>
</dbReference>
<keyword evidence="1" id="KW-0547">Nucleotide-binding</keyword>
<dbReference type="RefSeq" id="WP_012728318.1">
    <property type="nucleotide sequence ID" value="NC_012691.1"/>
</dbReference>
<feature type="domain" description="Sigma-54 factor interaction" evidence="6">
    <location>
        <begin position="8"/>
        <end position="238"/>
    </location>
</feature>
<name>C4L7R9_TOLAT</name>
<sequence length="344" mass="38932">MTTPKQHVIGSSEIWHQVLQQASQLAPLNRPVLLIGERGTGKELIAERLHYLSKRWQQPYLQVNCAAMQENLLESELFGHEVGSFTGATRSREGLFERADGGTLFLDELATASLQVQEKLLRVIEYGRFERLGGSKTLRVDVRVVAACNEDLPALVGQGRFRGDLLDRLAFDVLNLPPLRYRKEDIAELAEHFALRMCLELGYDYFSGFTVHALQQLMEHDWPGNVRELKNVVERSIYRHADPAKPVADIVLDPFASPWRTSSAMISPSVIPVSAEPHISPVLQTCDLKTELARLEQRLILQALQQQHFHQRRTAQALGVSYDQLRAALRKYPHLLTKRSSNEG</sequence>
<reference evidence="8" key="1">
    <citation type="submission" date="2009-05" db="EMBL/GenBank/DDBJ databases">
        <title>Complete sequence of Tolumonas auensis DSM 9187.</title>
        <authorList>
            <consortium name="US DOE Joint Genome Institute"/>
            <person name="Lucas S."/>
            <person name="Copeland A."/>
            <person name="Lapidus A."/>
            <person name="Glavina del Rio T."/>
            <person name="Tice H."/>
            <person name="Bruce D."/>
            <person name="Goodwin L."/>
            <person name="Pitluck S."/>
            <person name="Chertkov O."/>
            <person name="Brettin T."/>
            <person name="Detter J.C."/>
            <person name="Han C."/>
            <person name="Larimer F."/>
            <person name="Land M."/>
            <person name="Hauser L."/>
            <person name="Kyrpides N."/>
            <person name="Mikhailova N."/>
            <person name="Spring S."/>
            <person name="Beller H."/>
        </authorList>
    </citation>
    <scope>NUCLEOTIDE SEQUENCE [LARGE SCALE GENOMIC DNA]</scope>
    <source>
        <strain evidence="8">DSM 9187 / TA4</strain>
    </source>
</reference>
<dbReference type="Pfam" id="PF00158">
    <property type="entry name" value="Sigma54_activat"/>
    <property type="match status" value="1"/>
</dbReference>
<dbReference type="GO" id="GO:0005524">
    <property type="term" value="F:ATP binding"/>
    <property type="evidence" value="ECO:0007669"/>
    <property type="project" value="UniProtKB-KW"/>
</dbReference>
<dbReference type="InterPro" id="IPR025943">
    <property type="entry name" value="Sigma_54_int_dom_ATP-bd_2"/>
</dbReference>
<dbReference type="NCBIfam" id="TIGR02974">
    <property type="entry name" value="phageshock_pspF"/>
    <property type="match status" value="1"/>
</dbReference>
<dbReference type="SUPFAM" id="SSF46689">
    <property type="entry name" value="Homeodomain-like"/>
    <property type="match status" value="1"/>
</dbReference>
<dbReference type="GO" id="GO:0006355">
    <property type="term" value="P:regulation of DNA-templated transcription"/>
    <property type="evidence" value="ECO:0007669"/>
    <property type="project" value="InterPro"/>
</dbReference>
<dbReference type="Pfam" id="PF02954">
    <property type="entry name" value="HTH_8"/>
    <property type="match status" value="1"/>
</dbReference>
<dbReference type="SMART" id="SM00382">
    <property type="entry name" value="AAA"/>
    <property type="match status" value="1"/>
</dbReference>
<evidence type="ECO:0000256" key="1">
    <source>
        <dbReference type="ARBA" id="ARBA00022741"/>
    </source>
</evidence>
<keyword evidence="4" id="KW-0238">DNA-binding</keyword>
<evidence type="ECO:0000313" key="8">
    <source>
        <dbReference type="Proteomes" id="UP000009073"/>
    </source>
</evidence>
<proteinExistence type="predicted"/>
<dbReference type="EMBL" id="CP001616">
    <property type="protein sequence ID" value="ACQ91718.1"/>
    <property type="molecule type" value="Genomic_DNA"/>
</dbReference>
<evidence type="ECO:0000256" key="4">
    <source>
        <dbReference type="ARBA" id="ARBA00023125"/>
    </source>
</evidence>
<dbReference type="PANTHER" id="PTHR32071:SF38">
    <property type="entry name" value="PSP OPERON TRANSCRIPTIONAL ACTIVATOR"/>
    <property type="match status" value="1"/>
</dbReference>
<dbReference type="Gene3D" id="1.10.8.60">
    <property type="match status" value="1"/>
</dbReference>
<dbReference type="InterPro" id="IPR025944">
    <property type="entry name" value="Sigma_54_int_dom_CS"/>
</dbReference>
<dbReference type="STRING" id="595494.Tola_0088"/>
<evidence type="ECO:0000256" key="5">
    <source>
        <dbReference type="ARBA" id="ARBA00023163"/>
    </source>
</evidence>
<dbReference type="SUPFAM" id="SSF52540">
    <property type="entry name" value="P-loop containing nucleoside triphosphate hydrolases"/>
    <property type="match status" value="1"/>
</dbReference>
<dbReference type="PROSITE" id="PS00676">
    <property type="entry name" value="SIGMA54_INTERACT_2"/>
    <property type="match status" value="1"/>
</dbReference>
<organism evidence="7 8">
    <name type="scientific">Tolumonas auensis (strain DSM 9187 / NBRC 110442 / TA 4)</name>
    <dbReference type="NCBI Taxonomy" id="595494"/>
    <lineage>
        <taxon>Bacteria</taxon>
        <taxon>Pseudomonadati</taxon>
        <taxon>Pseudomonadota</taxon>
        <taxon>Gammaproteobacteria</taxon>
        <taxon>Aeromonadales</taxon>
        <taxon>Aeromonadaceae</taxon>
        <taxon>Tolumonas</taxon>
    </lineage>
</organism>
<dbReference type="GO" id="GO:0043565">
    <property type="term" value="F:sequence-specific DNA binding"/>
    <property type="evidence" value="ECO:0007669"/>
    <property type="project" value="InterPro"/>
</dbReference>
<gene>
    <name evidence="7" type="ordered locus">Tola_0088</name>
</gene>
<dbReference type="Gene3D" id="3.40.50.300">
    <property type="entry name" value="P-loop containing nucleotide triphosphate hydrolases"/>
    <property type="match status" value="1"/>
</dbReference>
<accession>C4L7R9</accession>
<dbReference type="Gene3D" id="1.10.10.60">
    <property type="entry name" value="Homeodomain-like"/>
    <property type="match status" value="1"/>
</dbReference>
<reference evidence="7 8" key="2">
    <citation type="journal article" date="2011" name="Stand. Genomic Sci.">
        <title>Complete genome sequence of Tolumonas auensis type strain (TA 4).</title>
        <authorList>
            <person name="Chertkov O."/>
            <person name="Copeland A."/>
            <person name="Lucas S."/>
            <person name="Lapidus A."/>
            <person name="Berry K.W."/>
            <person name="Detter J.C."/>
            <person name="Del Rio T.G."/>
            <person name="Hammon N."/>
            <person name="Dalin E."/>
            <person name="Tice H."/>
            <person name="Pitluck S."/>
            <person name="Richardson P."/>
            <person name="Bruce D."/>
            <person name="Goodwin L."/>
            <person name="Han C."/>
            <person name="Tapia R."/>
            <person name="Saunders E."/>
            <person name="Schmutz J."/>
            <person name="Brettin T."/>
            <person name="Larimer F."/>
            <person name="Land M."/>
            <person name="Hauser L."/>
            <person name="Spring S."/>
            <person name="Rohde M."/>
            <person name="Kyrpides N.C."/>
            <person name="Ivanova N."/>
            <person name="Goker M."/>
            <person name="Beller H.R."/>
            <person name="Klenk H.P."/>
            <person name="Woyke T."/>
        </authorList>
    </citation>
    <scope>NUCLEOTIDE SEQUENCE [LARGE SCALE GENOMIC DNA]</scope>
    <source>
        <strain evidence="8">DSM 9187 / TA4</strain>
    </source>
</reference>
<dbReference type="FunFam" id="3.40.50.300:FF:000006">
    <property type="entry name" value="DNA-binding transcriptional regulator NtrC"/>
    <property type="match status" value="1"/>
</dbReference>
<evidence type="ECO:0000259" key="6">
    <source>
        <dbReference type="PROSITE" id="PS50045"/>
    </source>
</evidence>
<dbReference type="InterPro" id="IPR014317">
    <property type="entry name" value="Transcription_activator_PspF"/>
</dbReference>
<evidence type="ECO:0000313" key="7">
    <source>
        <dbReference type="EMBL" id="ACQ91718.1"/>
    </source>
</evidence>
<dbReference type="InterPro" id="IPR009057">
    <property type="entry name" value="Homeodomain-like_sf"/>
</dbReference>
<dbReference type="eggNOG" id="COG2204">
    <property type="taxonomic scope" value="Bacteria"/>
</dbReference>
<dbReference type="AlphaFoldDB" id="C4L7R9"/>
<protein>
    <submittedName>
        <fullName evidence="7">Sigma54 specific transcriptional activator, PspF, Fis family</fullName>
    </submittedName>
</protein>
<dbReference type="Proteomes" id="UP000009073">
    <property type="component" value="Chromosome"/>
</dbReference>
<dbReference type="OrthoDB" id="9804019at2"/>
<dbReference type="InterPro" id="IPR003593">
    <property type="entry name" value="AAA+_ATPase"/>
</dbReference>
<evidence type="ECO:0000256" key="2">
    <source>
        <dbReference type="ARBA" id="ARBA00022840"/>
    </source>
</evidence>
<dbReference type="PROSITE" id="PS00688">
    <property type="entry name" value="SIGMA54_INTERACT_3"/>
    <property type="match status" value="1"/>
</dbReference>
<evidence type="ECO:0000256" key="3">
    <source>
        <dbReference type="ARBA" id="ARBA00023015"/>
    </source>
</evidence>